<keyword evidence="1" id="KW-0472">Membrane</keyword>
<keyword evidence="3" id="KW-0482">Metalloprotease</keyword>
<gene>
    <name evidence="3" type="ORF">F6B40_14400</name>
</gene>
<feature type="transmembrane region" description="Helical" evidence="1">
    <location>
        <begin position="88"/>
        <end position="109"/>
    </location>
</feature>
<accession>A0A5N0TA60</accession>
<dbReference type="Proteomes" id="UP000326838">
    <property type="component" value="Unassembled WGS sequence"/>
</dbReference>
<dbReference type="GO" id="GO:0006508">
    <property type="term" value="P:proteolysis"/>
    <property type="evidence" value="ECO:0007669"/>
    <property type="project" value="UniProtKB-KW"/>
</dbReference>
<dbReference type="InterPro" id="IPR003675">
    <property type="entry name" value="Rce1/LyrA-like_dom"/>
</dbReference>
<protein>
    <submittedName>
        <fullName evidence="3">CPBP family intramembrane metalloprotease</fullName>
    </submittedName>
</protein>
<evidence type="ECO:0000313" key="3">
    <source>
        <dbReference type="EMBL" id="KAA9130219.1"/>
    </source>
</evidence>
<dbReference type="EMBL" id="VYUY01000021">
    <property type="protein sequence ID" value="KAA9130219.1"/>
    <property type="molecule type" value="Genomic_DNA"/>
</dbReference>
<keyword evidence="4" id="KW-1185">Reference proteome</keyword>
<keyword evidence="3" id="KW-0378">Hydrolase</keyword>
<dbReference type="GO" id="GO:0080120">
    <property type="term" value="P:CAAX-box protein maturation"/>
    <property type="evidence" value="ECO:0007669"/>
    <property type="project" value="UniProtKB-ARBA"/>
</dbReference>
<name>A0A5N0TA60_9MICO</name>
<comment type="caution">
    <text evidence="3">The sequence shown here is derived from an EMBL/GenBank/DDBJ whole genome shotgun (WGS) entry which is preliminary data.</text>
</comment>
<proteinExistence type="predicted"/>
<dbReference type="GO" id="GO:0008237">
    <property type="term" value="F:metallopeptidase activity"/>
    <property type="evidence" value="ECO:0007669"/>
    <property type="project" value="UniProtKB-KW"/>
</dbReference>
<organism evidence="3 4">
    <name type="scientific">Microbacterium caowuchunii</name>
    <dbReference type="NCBI Taxonomy" id="2614638"/>
    <lineage>
        <taxon>Bacteria</taxon>
        <taxon>Bacillati</taxon>
        <taxon>Actinomycetota</taxon>
        <taxon>Actinomycetes</taxon>
        <taxon>Micrococcales</taxon>
        <taxon>Microbacteriaceae</taxon>
        <taxon>Microbacterium</taxon>
    </lineage>
</organism>
<evidence type="ECO:0000259" key="2">
    <source>
        <dbReference type="Pfam" id="PF02517"/>
    </source>
</evidence>
<feature type="transmembrane region" description="Helical" evidence="1">
    <location>
        <begin position="56"/>
        <end position="82"/>
    </location>
</feature>
<dbReference type="PANTHER" id="PTHR39430">
    <property type="entry name" value="MEMBRANE-ASSOCIATED PROTEASE-RELATED"/>
    <property type="match status" value="1"/>
</dbReference>
<feature type="transmembrane region" description="Helical" evidence="1">
    <location>
        <begin position="15"/>
        <end position="35"/>
    </location>
</feature>
<dbReference type="Pfam" id="PF02517">
    <property type="entry name" value="Rce1-like"/>
    <property type="match status" value="1"/>
</dbReference>
<keyword evidence="1" id="KW-0812">Transmembrane</keyword>
<dbReference type="RefSeq" id="WP_150895253.1">
    <property type="nucleotide sequence ID" value="NZ_VYUY01000021.1"/>
</dbReference>
<keyword evidence="1" id="KW-1133">Transmembrane helix</keyword>
<feature type="transmembrane region" description="Helical" evidence="1">
    <location>
        <begin position="178"/>
        <end position="196"/>
    </location>
</feature>
<feature type="transmembrane region" description="Helical" evidence="1">
    <location>
        <begin position="216"/>
        <end position="240"/>
    </location>
</feature>
<sequence length="251" mass="25935">MIVANSIASALQNPIAALLIGPLLAVLVLWLYRLAVHRIERRPATELEPRGATRHVLIGLGGGFLLAATTIGVLALFGGYQITGWGSVTAALTIVGIMSAVAVSEEVLFRGIIFRLIQHRWGTWLALGGSAVLFGLVHLINPGATLWGAVAIAIEAGLLLGAAYTVTGSLWFPIGLHLGWNVTTGAIFGTVVSGSGTPDGLFTAINPGPVWLSGGAFGPEGSIIAVIASSIATAALLIVAHRRGRFVSSKH</sequence>
<dbReference type="PANTHER" id="PTHR39430:SF1">
    <property type="entry name" value="PROTEASE"/>
    <property type="match status" value="1"/>
</dbReference>
<feature type="transmembrane region" description="Helical" evidence="1">
    <location>
        <begin position="146"/>
        <end position="166"/>
    </location>
</feature>
<feature type="transmembrane region" description="Helical" evidence="1">
    <location>
        <begin position="121"/>
        <end position="140"/>
    </location>
</feature>
<evidence type="ECO:0000313" key="4">
    <source>
        <dbReference type="Proteomes" id="UP000326838"/>
    </source>
</evidence>
<reference evidence="4" key="1">
    <citation type="submission" date="2019-09" db="EMBL/GenBank/DDBJ databases">
        <title>Mumia zhuanghuii sp. nov. isolated from the intestinal contents of plateau pika (Ochotona curzoniae) in the Qinghai-Tibet plateau of China.</title>
        <authorList>
            <person name="Tian Z."/>
        </authorList>
    </citation>
    <scope>NUCLEOTIDE SEQUENCE [LARGE SCALE GENOMIC DNA]</scope>
    <source>
        <strain evidence="4">L-033</strain>
    </source>
</reference>
<dbReference type="GO" id="GO:0004175">
    <property type="term" value="F:endopeptidase activity"/>
    <property type="evidence" value="ECO:0007669"/>
    <property type="project" value="UniProtKB-ARBA"/>
</dbReference>
<evidence type="ECO:0000256" key="1">
    <source>
        <dbReference type="SAM" id="Phobius"/>
    </source>
</evidence>
<dbReference type="AlphaFoldDB" id="A0A5N0TA60"/>
<keyword evidence="3" id="KW-0645">Protease</keyword>
<feature type="domain" description="CAAX prenyl protease 2/Lysostaphin resistance protein A-like" evidence="2">
    <location>
        <begin position="90"/>
        <end position="182"/>
    </location>
</feature>